<feature type="repeat" description="WD" evidence="3">
    <location>
        <begin position="1824"/>
        <end position="1865"/>
    </location>
</feature>
<sequence length="2430" mass="273837">MSGIARGRGRGSSVRGRPMVRGGSSNRGAPIRGAPRTAANDSQSSKTTKPTSSFDNNDFEEKQPSNNKKQSEFFKILKDSPIDFKGAEEIRQLKLSLINVVSASMIKEPRVNYLTPTLESIMTSVYTLSYYDPEFILKLILYTRDELGIRTVANYLICLASLIPTTQPYLKRYFNHLIKIPSDWLELPTILSKITESNNIPKSLRNVMVEKFSQFDTYQLGKYNTEGKIKRRRKKLKDMIKKNPEQKEELTTNSKNNQSSSLKNLIRVLHISSPTYNIMSILGKKYPQTYEEFIKNKLPGQFEPERAGKRMRLPIPETWETMVSAKGNNSETWEELMTNNKLPFMAMLRNLRNMIITGVPASIHKQIISKLTNDQTIAHSKQFPLRFLAAYDAIPKDIEELKKWSTEKKTKIQYFPPADLFANYRQALDTSVKLSTIHNVKPIRGKTVVFCYVNSGDSDKVCKSNTTGKYTMVESSLLLSLMCKYICEECDLYLVGYKPNEYTQTFFKVQELQSNSILENMKSLKNTITTVYGEENSSYPPTFPTDVLIDQFLLPKSKVDNILILCDREIELDIEPHRGNILSKYRQDVNSELLFVNINLSGKSSPQSNSTVDQRHQNDVYISGFSESILKFIAERGGSDQQLQYIEKIDEIKRIPELKKSITSTATTTTNTQDSNDSSSITNVPITPLPKMIKEKPWKNAKVFISSTFLDMQGERDLLVKTIFPELRARCLKNRIHLTEIDLRWGITEEDALKNRSVDLCLEEVDRCRPFFISLLGQRYGWVPKKEQIPQDSKYDWIRELPTQRSITELEVLYAAFQGKKKPTTNSLVYFRDPSFSQEVPKQFRDQFECEDRTSQSKLEQLKHKITQSKSQHLSHYTYSAKWGGVNSEGIPVSTGLDELCERIQTDLWDNICKVFNLNGGKGGDDDDDNQYEPQTEFNSFEYELGQHQTYSDLKCKNFVGRKDEVNCLFKFCEITRAFSSSSRVSKFQFNRSNTVVVTGKPGCGKSSLISYFINKAIPELYQKNKNSTSGKYVVISHFIGSTTDSIDIRKSLLHICNQLNYKLGLGEQTVSPTTEYSELKVIFSSFLKKSALKASQNSQKVLLVIDGLDQLDKKNRAHTLDWLPITSPIKLIVSTLDGDHTQSVLRRRRTPPTEIVVAPMEVKDRHSLVLGKFDEFRKKLDESANNNQMSLLLNKSDANNPLYLVLACEELRFHGQFENLTDKIKNLAPTLPKLFEDILDRLERENGKQLISTILGSIACSRVPLYEEDLLTILARPEQKEKQFPTALWSRIYRSISSLLVQTLENENLNNNDNIVKDEIGLEFFHNQLKLAILKRYHSLTDSSVKIHKLLANYYLNKADPDNTKHWSGQDSVAFSELPYHLTKARLFTQLEETLCNLKFVERKCKFGLAFELISDYLEITGDDIVNEKEKNSLNAPSRLIKNKDILEHIKDFCGFISANTHILSKSPELTFQQAYNQPNKSYCHKVAASESGGLKHKTWIEWLNKPQIKDSCKQTITGLEDGATACCYSRDGSMIASAGKDSIIHIFKASNGSELLTLVGHSNWISCFSFSDDGKTLASSSWDNTVIVWDLIVGNQIHQFKDHSRAVNYCEFSPTANNLLMSCAWDSSIIIFNTSDKNIFRNFRSAHSKPVNSCCWSPDGTLIASSSWDGTIKIWNPFDTIAKDRLKHVIDASLSYGSIKSCKFSANSKQILATTMKNDVLLFDVNSQKLISVMGNHSKSVNHCSLSNDGNYIVTGSDDATAKVWSSTLGTQLTNFLIPGDCWANCLAFSPTQPLLAVGATDCTVRLFDVSSNTIYREVAKLHGHTRAITSITFSPSGNLIASTSEDLLIKVWNVQTHKAEYTIEKAHNDPINCISFNPTNECELISCSDDYSTKVWSRFTTSTTLSTEGSTNTIKHCVYSPDGKYIATVSRDCSIAVYLCSSKKLLFRLKGHTDWVNFCTFSPDSKKLVSGGWDFNLRVWNIKTQKELLCLKGHSSSIEKAFFTKDQKYIISASFDGSVKVWDAQFGSEITSLRHQTRISDVVSSSDASGRIFSSSDDGIIKSWYPVAGSCLATLTGHSGPIKQVQFNPNSGGGGSSSFSSFSSFSSSSDAPVTLSIASSSDDGTVKLWEFNSATATTSAHKGSINQCVFSKDGKYVATCGQDCVLNIWDAKTHINLKTMIFESPVTTCSFNRSGVLFIGLQDGTLEVYSKDWKTVLHKEKTNGKITRSSAHPSLNIQSTESPDYIDLFAFSTWTNCVNLLNCSEKYFDPIVSFDDWVESVEFSTSGDLLAAGSRTKQVKIFSPLNDKPVTHQTSSSYVTSLSFSPNDKYLAIGTFDGTVELLDIASGKLRRILTTQVSSITSLKFLDSTRLVSVSNDRSLIVWNFSTSSIENEFIHQSPITSMDIHQNQIITADKNGNIYFLNYHK</sequence>
<feature type="repeat" description="WD" evidence="3">
    <location>
        <begin position="2141"/>
        <end position="2182"/>
    </location>
</feature>
<comment type="caution">
    <text evidence="6">The sequence shown here is derived from an EMBL/GenBank/DDBJ whole genome shotgun (WGS) entry which is preliminary data.</text>
</comment>
<feature type="repeat" description="WD" evidence="3">
    <location>
        <begin position="1952"/>
        <end position="1993"/>
    </location>
</feature>
<dbReference type="InterPro" id="IPR045804">
    <property type="entry name" value="DUF5920"/>
</dbReference>
<dbReference type="InterPro" id="IPR041452">
    <property type="entry name" value="APAF1_C"/>
</dbReference>
<evidence type="ECO:0000313" key="7">
    <source>
        <dbReference type="Proteomes" id="UP000002195"/>
    </source>
</evidence>
<dbReference type="eggNOG" id="KOG0271">
    <property type="taxonomic scope" value="Eukaryota"/>
</dbReference>
<name>Q54CB5_DICDI</name>
<organism evidence="6 7">
    <name type="scientific">Dictyostelium discoideum</name>
    <name type="common">Social amoeba</name>
    <dbReference type="NCBI Taxonomy" id="44689"/>
    <lineage>
        <taxon>Eukaryota</taxon>
        <taxon>Amoebozoa</taxon>
        <taxon>Evosea</taxon>
        <taxon>Eumycetozoa</taxon>
        <taxon>Dictyostelia</taxon>
        <taxon>Dictyosteliales</taxon>
        <taxon>Dictyosteliaceae</taxon>
        <taxon>Dictyostelium</taxon>
    </lineage>
</organism>
<gene>
    <name evidence="6" type="ORF">DDB_G0293070</name>
</gene>
<dbReference type="InParanoid" id="Q54CB5"/>
<dbReference type="InterPro" id="IPR001680">
    <property type="entry name" value="WD40_rpt"/>
</dbReference>
<dbReference type="SMART" id="SM00320">
    <property type="entry name" value="WD40"/>
    <property type="match status" value="20"/>
</dbReference>
<dbReference type="FunFam" id="3.40.50.410:FF:000145">
    <property type="entry name" value="Telomerase-associated protein 1"/>
    <property type="match status" value="1"/>
</dbReference>
<dbReference type="eggNOG" id="KOG3602">
    <property type="taxonomic scope" value="Eukaryota"/>
</dbReference>
<dbReference type="InterPro" id="IPR019775">
    <property type="entry name" value="WD40_repeat_CS"/>
</dbReference>
<dbReference type="OMA" id="WQILPKG"/>
<dbReference type="Pfam" id="PF05731">
    <property type="entry name" value="TROVE"/>
    <property type="match status" value="1"/>
</dbReference>
<dbReference type="EMBL" id="AAFI02000199">
    <property type="protein sequence ID" value="EAL60887.1"/>
    <property type="molecule type" value="Genomic_DNA"/>
</dbReference>
<dbReference type="Gene3D" id="2.130.10.10">
    <property type="entry name" value="YVTN repeat-like/Quinoprotein amine dehydrogenase"/>
    <property type="match status" value="6"/>
</dbReference>
<dbReference type="Pfam" id="PF13271">
    <property type="entry name" value="DUF4062"/>
    <property type="match status" value="1"/>
</dbReference>
<evidence type="ECO:0000256" key="2">
    <source>
        <dbReference type="ARBA" id="ARBA00022737"/>
    </source>
</evidence>
<dbReference type="STRING" id="44689.Q54CB5"/>
<dbReference type="Pfam" id="PF19334">
    <property type="entry name" value="DUF5920"/>
    <property type="match status" value="1"/>
</dbReference>
<dbReference type="InterPro" id="IPR015943">
    <property type="entry name" value="WD40/YVTN_repeat-like_dom_sf"/>
</dbReference>
<dbReference type="CDD" id="cd00200">
    <property type="entry name" value="WD40"/>
    <property type="match status" value="2"/>
</dbReference>
<feature type="compositionally biased region" description="Low complexity" evidence="4">
    <location>
        <begin position="11"/>
        <end position="24"/>
    </location>
</feature>
<evidence type="ECO:0000256" key="3">
    <source>
        <dbReference type="PROSITE-ProRule" id="PRU00221"/>
    </source>
</evidence>
<dbReference type="PROSITE" id="PS50294">
    <property type="entry name" value="WD_REPEATS_REGION"/>
    <property type="match status" value="7"/>
</dbReference>
<feature type="repeat" description="WD" evidence="3">
    <location>
        <begin position="1867"/>
        <end position="1909"/>
    </location>
</feature>
<keyword evidence="7" id="KW-1185">Reference proteome</keyword>
<dbReference type="InterPro" id="IPR027417">
    <property type="entry name" value="P-loop_NTPase"/>
</dbReference>
<dbReference type="InterPro" id="IPR008858">
    <property type="entry name" value="TROVE_dom"/>
</dbReference>
<feature type="repeat" description="WD" evidence="3">
    <location>
        <begin position="1646"/>
        <end position="1678"/>
    </location>
</feature>
<evidence type="ECO:0000256" key="4">
    <source>
        <dbReference type="SAM" id="MobiDB-lite"/>
    </source>
</evidence>
<dbReference type="eggNOG" id="KOG4155">
    <property type="taxonomic scope" value="Eukaryota"/>
</dbReference>
<feature type="repeat" description="WD" evidence="3">
    <location>
        <begin position="1560"/>
        <end position="1601"/>
    </location>
</feature>
<dbReference type="Pfam" id="PF12894">
    <property type="entry name" value="ANAPC4_WD40"/>
    <property type="match status" value="1"/>
</dbReference>
<dbReference type="PANTHER" id="PTHR44791:SF1">
    <property type="entry name" value="TELOMERASE PROTEIN COMPONENT 1"/>
    <property type="match status" value="1"/>
</dbReference>
<feature type="repeat" description="WD" evidence="3">
    <location>
        <begin position="2357"/>
        <end position="2397"/>
    </location>
</feature>
<evidence type="ECO:0000313" key="6">
    <source>
        <dbReference type="EMBL" id="EAL60887.1"/>
    </source>
</evidence>
<dbReference type="InterPro" id="IPR036322">
    <property type="entry name" value="WD40_repeat_dom_sf"/>
</dbReference>
<dbReference type="InterPro" id="IPR037214">
    <property type="entry name" value="TROVE_dom_sf"/>
</dbReference>
<dbReference type="PaxDb" id="44689-DDB0237515"/>
<dbReference type="Gene3D" id="3.40.50.410">
    <property type="entry name" value="von Willebrand factor, type A domain"/>
    <property type="match status" value="1"/>
</dbReference>
<feature type="repeat" description="WD" evidence="3">
    <location>
        <begin position="2315"/>
        <end position="2356"/>
    </location>
</feature>
<feature type="region of interest" description="Disordered" evidence="4">
    <location>
        <begin position="1"/>
        <end position="67"/>
    </location>
</feature>
<dbReference type="VEuPathDB" id="AmoebaDB:DDB_G0293070"/>
<reference evidence="6 7" key="1">
    <citation type="journal article" date="2005" name="Nature">
        <title>The genome of the social amoeba Dictyostelium discoideum.</title>
        <authorList>
            <consortium name="The Dictyostelium discoideum Sequencing Consortium"/>
            <person name="Eichinger L."/>
            <person name="Pachebat J.A."/>
            <person name="Glockner G."/>
            <person name="Rajandream M.A."/>
            <person name="Sucgang R."/>
            <person name="Berriman M."/>
            <person name="Song J."/>
            <person name="Olsen R."/>
            <person name="Szafranski K."/>
            <person name="Xu Q."/>
            <person name="Tunggal B."/>
            <person name="Kummerfeld S."/>
            <person name="Madera M."/>
            <person name="Konfortov B.A."/>
            <person name="Rivero F."/>
            <person name="Bankier A.T."/>
            <person name="Lehmann R."/>
            <person name="Hamlin N."/>
            <person name="Davies R."/>
            <person name="Gaudet P."/>
            <person name="Fey P."/>
            <person name="Pilcher K."/>
            <person name="Chen G."/>
            <person name="Saunders D."/>
            <person name="Sodergren E."/>
            <person name="Davis P."/>
            <person name="Kerhornou A."/>
            <person name="Nie X."/>
            <person name="Hall N."/>
            <person name="Anjard C."/>
            <person name="Hemphill L."/>
            <person name="Bason N."/>
            <person name="Farbrother P."/>
            <person name="Desany B."/>
            <person name="Just E."/>
            <person name="Morio T."/>
            <person name="Rost R."/>
            <person name="Churcher C."/>
            <person name="Cooper J."/>
            <person name="Haydock S."/>
            <person name="van Driessche N."/>
            <person name="Cronin A."/>
            <person name="Goodhead I."/>
            <person name="Muzny D."/>
            <person name="Mourier T."/>
            <person name="Pain A."/>
            <person name="Lu M."/>
            <person name="Harper D."/>
            <person name="Lindsay R."/>
            <person name="Hauser H."/>
            <person name="James K."/>
            <person name="Quiles M."/>
            <person name="Madan Babu M."/>
            <person name="Saito T."/>
            <person name="Buchrieser C."/>
            <person name="Wardroper A."/>
            <person name="Felder M."/>
            <person name="Thangavelu M."/>
            <person name="Johnson D."/>
            <person name="Knights A."/>
            <person name="Loulseged H."/>
            <person name="Mungall K."/>
            <person name="Oliver K."/>
            <person name="Price C."/>
            <person name="Quail M.A."/>
            <person name="Urushihara H."/>
            <person name="Hernandez J."/>
            <person name="Rabbinowitsch E."/>
            <person name="Steffen D."/>
            <person name="Sanders M."/>
            <person name="Ma J."/>
            <person name="Kohara Y."/>
            <person name="Sharp S."/>
            <person name="Simmonds M."/>
            <person name="Spiegler S."/>
            <person name="Tivey A."/>
            <person name="Sugano S."/>
            <person name="White B."/>
            <person name="Walker D."/>
            <person name="Woodward J."/>
            <person name="Winckler T."/>
            <person name="Tanaka Y."/>
            <person name="Shaulsky G."/>
            <person name="Schleicher M."/>
            <person name="Weinstock G."/>
            <person name="Rosenthal A."/>
            <person name="Cox E.C."/>
            <person name="Chisholm R.L."/>
            <person name="Gibbs R."/>
            <person name="Loomis W.F."/>
            <person name="Platzer M."/>
            <person name="Kay R.R."/>
            <person name="Williams J."/>
            <person name="Dear P.H."/>
            <person name="Noegel A.A."/>
            <person name="Barrell B."/>
            <person name="Kuspa A."/>
        </authorList>
    </citation>
    <scope>NUCLEOTIDE SEQUENCE [LARGE SCALE GENOMIC DNA]</scope>
    <source>
        <strain evidence="6 7">AX4</strain>
    </source>
</reference>
<dbReference type="Gene3D" id="3.40.50.300">
    <property type="entry name" value="P-loop containing nucleotide triphosphate hydrolases"/>
    <property type="match status" value="1"/>
</dbReference>
<dbReference type="Pfam" id="PF17908">
    <property type="entry name" value="APAF1_C"/>
    <property type="match status" value="1"/>
</dbReference>
<dbReference type="InterPro" id="IPR056884">
    <property type="entry name" value="NPHP3-like_N"/>
</dbReference>
<keyword evidence="2" id="KW-0677">Repeat</keyword>
<dbReference type="Pfam" id="PF00400">
    <property type="entry name" value="WD40"/>
    <property type="match status" value="13"/>
</dbReference>
<dbReference type="SUPFAM" id="SSF140864">
    <property type="entry name" value="TROVE domain-like"/>
    <property type="match status" value="1"/>
</dbReference>
<accession>Q54CB5</accession>
<dbReference type="PROSITE" id="PS50988">
    <property type="entry name" value="TROVE"/>
    <property type="match status" value="1"/>
</dbReference>
<protein>
    <submittedName>
        <fullName evidence="6">WD40 repeat-containing protein</fullName>
    </submittedName>
</protein>
<dbReference type="Pfam" id="PF24883">
    <property type="entry name" value="NPHP3_N"/>
    <property type="match status" value="1"/>
</dbReference>
<dbReference type="SUPFAM" id="SSF50978">
    <property type="entry name" value="WD40 repeat-like"/>
    <property type="match status" value="3"/>
</dbReference>
<evidence type="ECO:0000259" key="5">
    <source>
        <dbReference type="PROSITE" id="PS50988"/>
    </source>
</evidence>
<evidence type="ECO:0000256" key="1">
    <source>
        <dbReference type="ARBA" id="ARBA00022574"/>
    </source>
</evidence>
<dbReference type="PANTHER" id="PTHR44791">
    <property type="entry name" value="TELOMERASE PROTEIN COMPONENT 1 TEP1"/>
    <property type="match status" value="1"/>
</dbReference>
<dbReference type="GO" id="GO:0080008">
    <property type="term" value="C:Cul4-RING E3 ubiquitin ligase complex"/>
    <property type="evidence" value="ECO:0000318"/>
    <property type="project" value="GO_Central"/>
</dbReference>
<dbReference type="PhylomeDB" id="Q54CB5"/>
<feature type="repeat" description="WD" evidence="3">
    <location>
        <begin position="1736"/>
        <end position="1777"/>
    </location>
</feature>
<dbReference type="FunFam" id="2.130.10.10:FF:003357">
    <property type="entry name" value="Uncharacterized protein"/>
    <property type="match status" value="1"/>
</dbReference>
<dbReference type="Proteomes" id="UP000002195">
    <property type="component" value="Unassembled WGS sequence"/>
</dbReference>
<dbReference type="PRINTS" id="PR00320">
    <property type="entry name" value="GPROTEINBRPT"/>
</dbReference>
<dbReference type="InterPro" id="IPR052652">
    <property type="entry name" value="Telomerase_Complex_Comp"/>
</dbReference>
<dbReference type="HOGENOM" id="CLU_000342_0_0_1"/>
<dbReference type="SUPFAM" id="SSF52540">
    <property type="entry name" value="P-loop containing nucleoside triphosphate hydrolases"/>
    <property type="match status" value="1"/>
</dbReference>
<dbReference type="KEGG" id="ddi:DDB_G0293070"/>
<dbReference type="InterPro" id="IPR025139">
    <property type="entry name" value="DUF4062"/>
</dbReference>
<dbReference type="FunFam" id="1.25.40.370:FF:000005">
    <property type="entry name" value="Uncharacterized protein"/>
    <property type="match status" value="1"/>
</dbReference>
<dbReference type="AlphaFoldDB" id="Q54CB5"/>
<feature type="repeat" description="WD" evidence="3">
    <location>
        <begin position="1994"/>
        <end position="2035"/>
    </location>
</feature>
<dbReference type="PROSITE" id="PS00678">
    <property type="entry name" value="WD_REPEATS_1"/>
    <property type="match status" value="5"/>
</dbReference>
<feature type="repeat" description="WD" evidence="3">
    <location>
        <begin position="2120"/>
        <end position="2142"/>
    </location>
</feature>
<dbReference type="Gene3D" id="1.25.40.370">
    <property type="match status" value="1"/>
</dbReference>
<feature type="compositionally biased region" description="Low complexity" evidence="4">
    <location>
        <begin position="42"/>
        <end position="53"/>
    </location>
</feature>
<feature type="domain" description="TROVE" evidence="5">
    <location>
        <begin position="75"/>
        <end position="445"/>
    </location>
</feature>
<dbReference type="GO" id="GO:0003723">
    <property type="term" value="F:RNA binding"/>
    <property type="evidence" value="ECO:0000250"/>
    <property type="project" value="dictyBase"/>
</dbReference>
<keyword evidence="1 3" id="KW-0853">WD repeat</keyword>
<dbReference type="InterPro" id="IPR036465">
    <property type="entry name" value="vWFA_dom_sf"/>
</dbReference>
<dbReference type="InterPro" id="IPR024977">
    <property type="entry name" value="Apc4-like_WD40_dom"/>
</dbReference>
<dbReference type="dictyBase" id="DDB_G0293070"/>
<dbReference type="RefSeq" id="XP_629304.1">
    <property type="nucleotide sequence ID" value="XM_629302.1"/>
</dbReference>
<dbReference type="GO" id="GO:0005697">
    <property type="term" value="C:telomerase holoenzyme complex"/>
    <property type="evidence" value="ECO:0000250"/>
    <property type="project" value="dictyBase"/>
</dbReference>
<proteinExistence type="predicted"/>
<dbReference type="InterPro" id="IPR020472">
    <property type="entry name" value="WD40_PAC1"/>
</dbReference>
<dbReference type="GeneID" id="8629027"/>
<dbReference type="PROSITE" id="PS50082">
    <property type="entry name" value="WD_REPEATS_2"/>
    <property type="match status" value="11"/>
</dbReference>